<feature type="region of interest" description="Disordered" evidence="1">
    <location>
        <begin position="1"/>
        <end position="34"/>
    </location>
</feature>
<gene>
    <name evidence="2" type="ORF">HB13667_00590</name>
</gene>
<dbReference type="EMBL" id="LKKS01000005">
    <property type="protein sequence ID" value="KPM68756.1"/>
    <property type="molecule type" value="Genomic_DNA"/>
</dbReference>
<feature type="compositionally biased region" description="Acidic residues" evidence="1">
    <location>
        <begin position="1"/>
        <end position="11"/>
    </location>
</feature>
<evidence type="ECO:0000256" key="1">
    <source>
        <dbReference type="SAM" id="MobiDB-lite"/>
    </source>
</evidence>
<dbReference type="RefSeq" id="WP_054571873.1">
    <property type="nucleotide sequence ID" value="NZ_LKKS01000005.1"/>
</dbReference>
<evidence type="ECO:0000313" key="3">
    <source>
        <dbReference type="Proteomes" id="UP000050437"/>
    </source>
</evidence>
<name>A0A0N8HH46_PSEPU</name>
<dbReference type="AlphaFoldDB" id="A0A0N8HH46"/>
<comment type="caution">
    <text evidence="2">The sequence shown here is derived from an EMBL/GenBank/DDBJ whole genome shotgun (WGS) entry which is preliminary data.</text>
</comment>
<protein>
    <submittedName>
        <fullName evidence="2">Uncharacterized protein</fullName>
    </submittedName>
</protein>
<reference evidence="2 3" key="1">
    <citation type="submission" date="2015-10" db="EMBL/GenBank/DDBJ databases">
        <title>Pseudomonas putida clinical strains.</title>
        <authorList>
            <person name="Molina L."/>
            <person name="Udaondo Z."/>
        </authorList>
    </citation>
    <scope>NUCLEOTIDE SEQUENCE [LARGE SCALE GENOMIC DNA]</scope>
    <source>
        <strain evidence="2 3">HB13667</strain>
    </source>
</reference>
<organism evidence="2 3">
    <name type="scientific">Pseudomonas putida</name>
    <name type="common">Arthrobacter siderocapsulatus</name>
    <dbReference type="NCBI Taxonomy" id="303"/>
    <lineage>
        <taxon>Bacteria</taxon>
        <taxon>Pseudomonadati</taxon>
        <taxon>Pseudomonadota</taxon>
        <taxon>Gammaproteobacteria</taxon>
        <taxon>Pseudomonadales</taxon>
        <taxon>Pseudomonadaceae</taxon>
        <taxon>Pseudomonas</taxon>
    </lineage>
</organism>
<sequence>MQEEPVNEPDDTLDHEQLENAEPQVTLSRRKRGIGPVVGMPCRPGYKLIGDDCVIANIDFE</sequence>
<dbReference type="Proteomes" id="UP000050437">
    <property type="component" value="Unassembled WGS sequence"/>
</dbReference>
<accession>A0A0N8HH46</accession>
<evidence type="ECO:0000313" key="2">
    <source>
        <dbReference type="EMBL" id="KPM68756.1"/>
    </source>
</evidence>
<proteinExistence type="predicted"/>